<evidence type="ECO:0000313" key="2">
    <source>
        <dbReference type="Proteomes" id="UP000077381"/>
    </source>
</evidence>
<dbReference type="PATRIC" id="fig|1716141.3.peg.4425"/>
<dbReference type="EMBL" id="LOHS01000089">
    <property type="protein sequence ID" value="OAH12527.1"/>
    <property type="molecule type" value="Genomic_DNA"/>
</dbReference>
<dbReference type="STRING" id="1716141.STSP_42050"/>
<organism evidence="1 2">
    <name type="scientific">Streptomyces jeddahensis</name>
    <dbReference type="NCBI Taxonomy" id="1716141"/>
    <lineage>
        <taxon>Bacteria</taxon>
        <taxon>Bacillati</taxon>
        <taxon>Actinomycetota</taxon>
        <taxon>Actinomycetes</taxon>
        <taxon>Kitasatosporales</taxon>
        <taxon>Streptomycetaceae</taxon>
        <taxon>Streptomyces</taxon>
    </lineage>
</organism>
<sequence>MTHRPAGGEPYIALTTMSSEKSWRYASVAR</sequence>
<accession>A0A177HQ24</accession>
<comment type="caution">
    <text evidence="1">The sequence shown here is derived from an EMBL/GenBank/DDBJ whole genome shotgun (WGS) entry which is preliminary data.</text>
</comment>
<reference evidence="1 2" key="1">
    <citation type="submission" date="2015-12" db="EMBL/GenBank/DDBJ databases">
        <title>Genome sequence of Streptomyces sp. G25.</title>
        <authorList>
            <person name="Poehlein A."/>
            <person name="Roettig A."/>
            <person name="Hiessl S."/>
            <person name="Hauschild P."/>
            <person name="Schauer J."/>
            <person name="Madkour M.H."/>
            <person name="Al-Ansari A.M."/>
            <person name="Almakishah N.H."/>
            <person name="Steinbuechel A."/>
            <person name="Daniel R."/>
        </authorList>
    </citation>
    <scope>NUCLEOTIDE SEQUENCE [LARGE SCALE GENOMIC DNA]</scope>
    <source>
        <strain evidence="2">G25(2015)</strain>
    </source>
</reference>
<keyword evidence="2" id="KW-1185">Reference proteome</keyword>
<protein>
    <submittedName>
        <fullName evidence="1">Uncharacterized protein</fullName>
    </submittedName>
</protein>
<dbReference type="Proteomes" id="UP000077381">
    <property type="component" value="Unassembled WGS sequence"/>
</dbReference>
<dbReference type="AlphaFoldDB" id="A0A177HQ24"/>
<name>A0A177HQ24_9ACTN</name>
<evidence type="ECO:0000313" key="1">
    <source>
        <dbReference type="EMBL" id="OAH12527.1"/>
    </source>
</evidence>
<proteinExistence type="predicted"/>
<gene>
    <name evidence="1" type="ORF">STSP_42050</name>
</gene>